<feature type="domain" description="Response regulatory" evidence="2">
    <location>
        <begin position="22"/>
        <end position="139"/>
    </location>
</feature>
<reference evidence="3 4" key="1">
    <citation type="submission" date="2024-08" db="EMBL/GenBank/DDBJ databases">
        <title>Insights into the chromosomal genome structure of Flemingia macrophylla.</title>
        <authorList>
            <person name="Ding Y."/>
            <person name="Zhao Y."/>
            <person name="Bi W."/>
            <person name="Wu M."/>
            <person name="Zhao G."/>
            <person name="Gong Y."/>
            <person name="Li W."/>
            <person name="Zhang P."/>
        </authorList>
    </citation>
    <scope>NUCLEOTIDE SEQUENCE [LARGE SCALE GENOMIC DNA]</scope>
    <source>
        <strain evidence="3">DYQJB</strain>
        <tissue evidence="3">Leaf</tissue>
    </source>
</reference>
<dbReference type="SUPFAM" id="SSF52172">
    <property type="entry name" value="CheY-like"/>
    <property type="match status" value="1"/>
</dbReference>
<feature type="modified residue" description="4-aspartylphosphate" evidence="1">
    <location>
        <position position="73"/>
    </location>
</feature>
<dbReference type="InterPro" id="IPR001789">
    <property type="entry name" value="Sig_transdc_resp-reg_receiver"/>
</dbReference>
<dbReference type="AlphaFoldDB" id="A0ABD1N9Z3"/>
<dbReference type="InterPro" id="IPR052048">
    <property type="entry name" value="ST_Response_Regulator"/>
</dbReference>
<dbReference type="SMART" id="SM00448">
    <property type="entry name" value="REC"/>
    <property type="match status" value="1"/>
</dbReference>
<comment type="caution">
    <text evidence="3">The sequence shown here is derived from an EMBL/GenBank/DDBJ whole genome shotgun (WGS) entry which is preliminary data.</text>
</comment>
<proteinExistence type="predicted"/>
<gene>
    <name evidence="3" type="ORF">Fmac_006216</name>
</gene>
<evidence type="ECO:0000313" key="3">
    <source>
        <dbReference type="EMBL" id="KAL2344931.1"/>
    </source>
</evidence>
<organism evidence="3 4">
    <name type="scientific">Flemingia macrophylla</name>
    <dbReference type="NCBI Taxonomy" id="520843"/>
    <lineage>
        <taxon>Eukaryota</taxon>
        <taxon>Viridiplantae</taxon>
        <taxon>Streptophyta</taxon>
        <taxon>Embryophyta</taxon>
        <taxon>Tracheophyta</taxon>
        <taxon>Spermatophyta</taxon>
        <taxon>Magnoliopsida</taxon>
        <taxon>eudicotyledons</taxon>
        <taxon>Gunneridae</taxon>
        <taxon>Pentapetalae</taxon>
        <taxon>rosids</taxon>
        <taxon>fabids</taxon>
        <taxon>Fabales</taxon>
        <taxon>Fabaceae</taxon>
        <taxon>Papilionoideae</taxon>
        <taxon>50 kb inversion clade</taxon>
        <taxon>NPAAA clade</taxon>
        <taxon>indigoferoid/millettioid clade</taxon>
        <taxon>Phaseoleae</taxon>
        <taxon>Flemingia</taxon>
    </lineage>
</organism>
<evidence type="ECO:0000313" key="4">
    <source>
        <dbReference type="Proteomes" id="UP001603857"/>
    </source>
</evidence>
<protein>
    <recommendedName>
        <fullName evidence="2">Response regulatory domain-containing protein</fullName>
    </recommendedName>
</protein>
<dbReference type="PROSITE" id="PS50110">
    <property type="entry name" value="RESPONSE_REGULATORY"/>
    <property type="match status" value="1"/>
</dbReference>
<dbReference type="InterPro" id="IPR011006">
    <property type="entry name" value="CheY-like_superfamily"/>
</dbReference>
<evidence type="ECO:0000259" key="2">
    <source>
        <dbReference type="PROSITE" id="PS50110"/>
    </source>
</evidence>
<dbReference type="Pfam" id="PF00072">
    <property type="entry name" value="Response_reg"/>
    <property type="match status" value="1"/>
</dbReference>
<dbReference type="Gene3D" id="3.40.50.2300">
    <property type="match status" value="1"/>
</dbReference>
<name>A0ABD1N9Z3_9FABA</name>
<dbReference type="Proteomes" id="UP001603857">
    <property type="component" value="Unassembled WGS sequence"/>
</dbReference>
<dbReference type="EMBL" id="JBGMDY010000002">
    <property type="protein sequence ID" value="KAL2344931.1"/>
    <property type="molecule type" value="Genomic_DNA"/>
</dbReference>
<accession>A0ABD1N9Z3</accession>
<dbReference type="PANTHER" id="PTHR43228">
    <property type="entry name" value="TWO-COMPONENT RESPONSE REGULATOR"/>
    <property type="match status" value="1"/>
</dbReference>
<sequence>MEGQSSNKRKATTEPELHTEFNALVVEQNVDVRLAHKELLRLAGIRTCDTAGNGQEAVNLHLSGKRFDLILMDMDMPDDDGFVTINKLRSMNVRSLIVSVSGPCSQDIVQRLLKEMPIDGHCTKPLTVQMLEVVLHKFGLKP</sequence>
<evidence type="ECO:0000256" key="1">
    <source>
        <dbReference type="PROSITE-ProRule" id="PRU00169"/>
    </source>
</evidence>
<dbReference type="PANTHER" id="PTHR43228:SF1">
    <property type="entry name" value="TWO-COMPONENT RESPONSE REGULATOR ARR22"/>
    <property type="match status" value="1"/>
</dbReference>
<keyword evidence="1" id="KW-0597">Phosphoprotein</keyword>
<keyword evidence="4" id="KW-1185">Reference proteome</keyword>